<dbReference type="GeneID" id="7196092"/>
<feature type="compositionally biased region" description="Basic and acidic residues" evidence="1">
    <location>
        <begin position="299"/>
        <end position="315"/>
    </location>
</feature>
<feature type="region of interest" description="Disordered" evidence="1">
    <location>
        <begin position="79"/>
        <end position="336"/>
    </location>
</feature>
<name>B7FRN9_PHATC</name>
<feature type="region of interest" description="Disordered" evidence="1">
    <location>
        <begin position="1"/>
        <end position="22"/>
    </location>
</feature>
<feature type="transmembrane region" description="Helical" evidence="2">
    <location>
        <begin position="369"/>
        <end position="390"/>
    </location>
</feature>
<keyword evidence="2" id="KW-0472">Membrane</keyword>
<dbReference type="OrthoDB" id="48117at2759"/>
<keyword evidence="4" id="KW-1185">Reference proteome</keyword>
<dbReference type="AlphaFoldDB" id="B7FRN9"/>
<reference evidence="4" key="2">
    <citation type="submission" date="2008-08" db="EMBL/GenBank/DDBJ databases">
        <authorList>
            <consortium name="Diatom Consortium"/>
            <person name="Grigoriev I."/>
            <person name="Grimwood J."/>
            <person name="Kuo A."/>
            <person name="Otillar R.P."/>
            <person name="Salamov A."/>
            <person name="Detter J.C."/>
            <person name="Lindquist E."/>
            <person name="Shapiro H."/>
            <person name="Lucas S."/>
            <person name="Glavina del Rio T."/>
            <person name="Pitluck S."/>
            <person name="Rokhsar D."/>
            <person name="Bowler C."/>
        </authorList>
    </citation>
    <scope>GENOME REANNOTATION</scope>
    <source>
        <strain evidence="4">CCAP 1055/1</strain>
    </source>
</reference>
<keyword evidence="2" id="KW-1133">Transmembrane helix</keyword>
<keyword evidence="2" id="KW-0812">Transmembrane</keyword>
<dbReference type="eggNOG" id="ENOG502RRBE">
    <property type="taxonomic scope" value="Eukaryota"/>
</dbReference>
<dbReference type="KEGG" id="pti:PHATRDRAFT_42546"/>
<sequence>MTNLRSGVAYHPESRQTHRPRPIGQYLHVESIVNKPQSKRFCCIMKNIGVVAAIWCWWTTPSVILAYTLSASRVEGNAPAVGLDRTNPRQHLRTTKSFSVGNQNSRRKTTQYALDLHRMAIEGDRRNPTNDQESAPPGARLMADANEPVNDDDDDKEKKSSGTAEGGDNDDDEPILNMTDQREKFETETNALETVESLEQETSEEMAAPEGEESSPEDQNERVSELVLGQPANQDQRDPEPSTEGGDGDDDTANDDGTADDNGNDDVNDDGTANDDVNDDGTANDDGNKNDDVGANSGDRVHMDNEPVDGGKTRESNNLIDPTMDDDVSSQTERQSVDRKIRQVGILSVLIGVLAMIFTAWQMSDNPDGMYAAMCRLVITIMGLVLGLILRPCRICLGGPGSNRHQQGHIPVSTMDYGYRDPSLEMS</sequence>
<evidence type="ECO:0000256" key="2">
    <source>
        <dbReference type="SAM" id="Phobius"/>
    </source>
</evidence>
<protein>
    <submittedName>
        <fullName evidence="3">Uncharacterized protein</fullName>
    </submittedName>
</protein>
<dbReference type="InParanoid" id="B7FRN9"/>
<feature type="compositionally biased region" description="Polar residues" evidence="1">
    <location>
        <begin position="95"/>
        <end position="104"/>
    </location>
</feature>
<dbReference type="EMBL" id="CM000605">
    <property type="protein sequence ID" value="EEC51035.1"/>
    <property type="molecule type" value="Genomic_DNA"/>
</dbReference>
<evidence type="ECO:0000313" key="3">
    <source>
        <dbReference type="EMBL" id="EEC51035.1"/>
    </source>
</evidence>
<evidence type="ECO:0000256" key="1">
    <source>
        <dbReference type="SAM" id="MobiDB-lite"/>
    </source>
</evidence>
<dbReference type="RefSeq" id="XP_002176572.1">
    <property type="nucleotide sequence ID" value="XM_002176536.1"/>
</dbReference>
<feature type="compositionally biased region" description="Acidic residues" evidence="1">
    <location>
        <begin position="246"/>
        <end position="283"/>
    </location>
</feature>
<dbReference type="HOGENOM" id="CLU_722530_0_0_1"/>
<accession>B7FRN9</accession>
<feature type="compositionally biased region" description="Basic and acidic residues" evidence="1">
    <location>
        <begin position="115"/>
        <end position="128"/>
    </location>
</feature>
<organism evidence="3 4">
    <name type="scientific">Phaeodactylum tricornutum (strain CCAP 1055/1)</name>
    <dbReference type="NCBI Taxonomy" id="556484"/>
    <lineage>
        <taxon>Eukaryota</taxon>
        <taxon>Sar</taxon>
        <taxon>Stramenopiles</taxon>
        <taxon>Ochrophyta</taxon>
        <taxon>Bacillariophyta</taxon>
        <taxon>Bacillariophyceae</taxon>
        <taxon>Bacillariophycidae</taxon>
        <taxon>Naviculales</taxon>
        <taxon>Phaeodactylaceae</taxon>
        <taxon>Phaeodactylum</taxon>
    </lineage>
</organism>
<reference evidence="3 4" key="1">
    <citation type="journal article" date="2008" name="Nature">
        <title>The Phaeodactylum genome reveals the evolutionary history of diatom genomes.</title>
        <authorList>
            <person name="Bowler C."/>
            <person name="Allen A.E."/>
            <person name="Badger J.H."/>
            <person name="Grimwood J."/>
            <person name="Jabbari K."/>
            <person name="Kuo A."/>
            <person name="Maheswari U."/>
            <person name="Martens C."/>
            <person name="Maumus F."/>
            <person name="Otillar R.P."/>
            <person name="Rayko E."/>
            <person name="Salamov A."/>
            <person name="Vandepoele K."/>
            <person name="Beszteri B."/>
            <person name="Gruber A."/>
            <person name="Heijde M."/>
            <person name="Katinka M."/>
            <person name="Mock T."/>
            <person name="Valentin K."/>
            <person name="Verret F."/>
            <person name="Berges J.A."/>
            <person name="Brownlee C."/>
            <person name="Cadoret J.P."/>
            <person name="Chiovitti A."/>
            <person name="Choi C.J."/>
            <person name="Coesel S."/>
            <person name="De Martino A."/>
            <person name="Detter J.C."/>
            <person name="Durkin C."/>
            <person name="Falciatore A."/>
            <person name="Fournet J."/>
            <person name="Haruta M."/>
            <person name="Huysman M.J."/>
            <person name="Jenkins B.D."/>
            <person name="Jiroutova K."/>
            <person name="Jorgensen R.E."/>
            <person name="Joubert Y."/>
            <person name="Kaplan A."/>
            <person name="Kroger N."/>
            <person name="Kroth P.G."/>
            <person name="La Roche J."/>
            <person name="Lindquist E."/>
            <person name="Lommer M."/>
            <person name="Martin-Jezequel V."/>
            <person name="Lopez P.J."/>
            <person name="Lucas S."/>
            <person name="Mangogna M."/>
            <person name="McGinnis K."/>
            <person name="Medlin L.K."/>
            <person name="Montsant A."/>
            <person name="Oudot-Le Secq M.P."/>
            <person name="Napoli C."/>
            <person name="Obornik M."/>
            <person name="Parker M.S."/>
            <person name="Petit J.L."/>
            <person name="Porcel B.M."/>
            <person name="Poulsen N."/>
            <person name="Robison M."/>
            <person name="Rychlewski L."/>
            <person name="Rynearson T.A."/>
            <person name="Schmutz J."/>
            <person name="Shapiro H."/>
            <person name="Siaut M."/>
            <person name="Stanley M."/>
            <person name="Sussman M.R."/>
            <person name="Taylor A.R."/>
            <person name="Vardi A."/>
            <person name="von Dassow P."/>
            <person name="Vyverman W."/>
            <person name="Willis A."/>
            <person name="Wyrwicz L.S."/>
            <person name="Rokhsar D.S."/>
            <person name="Weissenbach J."/>
            <person name="Armbrust E.V."/>
            <person name="Green B.R."/>
            <person name="Van de Peer Y."/>
            <person name="Grigoriev I.V."/>
        </authorList>
    </citation>
    <scope>NUCLEOTIDE SEQUENCE [LARGE SCALE GENOMIC DNA]</scope>
    <source>
        <strain evidence="3 4">CCAP 1055/1</strain>
    </source>
</reference>
<feature type="transmembrane region" description="Helical" evidence="2">
    <location>
        <begin position="344"/>
        <end position="363"/>
    </location>
</feature>
<gene>
    <name evidence="3" type="ORF">PHATRDRAFT_42546</name>
</gene>
<dbReference type="PaxDb" id="2850-Phatr42546"/>
<evidence type="ECO:0000313" key="4">
    <source>
        <dbReference type="Proteomes" id="UP000000759"/>
    </source>
</evidence>
<proteinExistence type="predicted"/>
<dbReference type="Proteomes" id="UP000000759">
    <property type="component" value="Chromosome 1"/>
</dbReference>